<gene>
    <name evidence="1" type="ORF">N2K84_15150</name>
</gene>
<evidence type="ECO:0000313" key="2">
    <source>
        <dbReference type="Proteomes" id="UP001163821"/>
    </source>
</evidence>
<organism evidence="1 2">
    <name type="scientific">Gaoshiqia sediminis</name>
    <dbReference type="NCBI Taxonomy" id="2986998"/>
    <lineage>
        <taxon>Bacteria</taxon>
        <taxon>Pseudomonadati</taxon>
        <taxon>Bacteroidota</taxon>
        <taxon>Bacteroidia</taxon>
        <taxon>Marinilabiliales</taxon>
        <taxon>Prolixibacteraceae</taxon>
        <taxon>Gaoshiqia</taxon>
    </lineage>
</organism>
<proteinExistence type="predicted"/>
<reference evidence="1" key="1">
    <citation type="submission" date="2022-10" db="EMBL/GenBank/DDBJ databases">
        <title>Gaoshiqiia sediminis gen. nov., sp. nov., isolated from coastal sediment.</title>
        <authorList>
            <person name="Yu W.X."/>
            <person name="Mu D.S."/>
            <person name="Du J.Z."/>
            <person name="Liang Y.Q."/>
        </authorList>
    </citation>
    <scope>NUCLEOTIDE SEQUENCE</scope>
    <source>
        <strain evidence="1">A06</strain>
    </source>
</reference>
<sequence>MGLIISIGKSGGAGRKVTEATHAYGYQVDTTSKSKYVTRIGNLDLHRTLPIQNRIRRYMESHGGQFLYWLHPHDSTLKADGTPADLSGATGNVKLYKPGYYFKLTKDGNVVRRMFSEFPITGYLYRPPMSIAPWYSTYDNVNNRAATVCSLQFDKAGEVLRDEITDLPLWQANAAQFRGGNNSSANDAAYNSLLGMGRTAVARADIRSKCAAIGAHHGTYRAMSELAQLQTLEYGNYDIQEAYDPSLDVNGFRQGGLGRGPAVDWTQWTTHNGNYPFVPGGVTAKLGNNSGVVNYTVKNWANTGVDKVVPAPCYRGFETWYEYLWLINDDSLVYHQTDLEGGKVLLYVCADPSKFAYPANETEPTPPTGYDLKTDKLPTADGWGWNEADNEEGDMLPVNTGATSVEGICDYFWRNPTNRGWFCPLLSGNAAYGSYAGSRGAHANSRATDAHAACGFRLCRSNPVVG</sequence>
<protein>
    <submittedName>
        <fullName evidence="1">Uncharacterized protein</fullName>
    </submittedName>
</protein>
<dbReference type="AlphaFoldDB" id="A0AA41YAL4"/>
<evidence type="ECO:0000313" key="1">
    <source>
        <dbReference type="EMBL" id="MCW0484078.1"/>
    </source>
</evidence>
<dbReference type="Proteomes" id="UP001163821">
    <property type="component" value="Unassembled WGS sequence"/>
</dbReference>
<comment type="caution">
    <text evidence="1">The sequence shown here is derived from an EMBL/GenBank/DDBJ whole genome shotgun (WGS) entry which is preliminary data.</text>
</comment>
<keyword evidence="2" id="KW-1185">Reference proteome</keyword>
<accession>A0AA41YAL4</accession>
<name>A0AA41YAL4_9BACT</name>
<dbReference type="EMBL" id="JAPAAF010000028">
    <property type="protein sequence ID" value="MCW0484078.1"/>
    <property type="molecule type" value="Genomic_DNA"/>
</dbReference>
<dbReference type="RefSeq" id="WP_282592670.1">
    <property type="nucleotide sequence ID" value="NZ_JAPAAF010000028.1"/>
</dbReference>